<gene>
    <name evidence="3" type="ORF">FAP39_08330</name>
</gene>
<reference evidence="3 4" key="1">
    <citation type="submission" date="2019-04" db="EMBL/GenBank/DDBJ databases">
        <title>Genome sequence of Pelagicola litoralis CL-ES2.</title>
        <authorList>
            <person name="Cao J."/>
        </authorList>
    </citation>
    <scope>NUCLEOTIDE SEQUENCE [LARGE SCALE GENOMIC DNA]</scope>
    <source>
        <strain evidence="3 4">CL-ES2</strain>
    </source>
</reference>
<dbReference type="Pfam" id="PF03372">
    <property type="entry name" value="Exo_endo_phos"/>
    <property type="match status" value="1"/>
</dbReference>
<dbReference type="OrthoDB" id="292013at2"/>
<name>A0A4U7N5K8_9RHOB</name>
<evidence type="ECO:0000259" key="2">
    <source>
        <dbReference type="Pfam" id="PF03372"/>
    </source>
</evidence>
<dbReference type="InterPro" id="IPR005135">
    <property type="entry name" value="Endo/exonuclease/phosphatase"/>
</dbReference>
<keyword evidence="4" id="KW-1185">Reference proteome</keyword>
<dbReference type="SUPFAM" id="SSF56219">
    <property type="entry name" value="DNase I-like"/>
    <property type="match status" value="1"/>
</dbReference>
<evidence type="ECO:0000313" key="4">
    <source>
        <dbReference type="Proteomes" id="UP000306575"/>
    </source>
</evidence>
<feature type="domain" description="Endonuclease/exonuclease/phosphatase" evidence="2">
    <location>
        <begin position="78"/>
        <end position="373"/>
    </location>
</feature>
<protein>
    <submittedName>
        <fullName evidence="3">Endonuclease/exonuclease/phosphatase family protein</fullName>
    </submittedName>
</protein>
<feature type="compositionally biased region" description="Basic and acidic residues" evidence="1">
    <location>
        <begin position="1"/>
        <end position="12"/>
    </location>
</feature>
<feature type="compositionally biased region" description="Basic residues" evidence="1">
    <location>
        <begin position="13"/>
        <end position="23"/>
    </location>
</feature>
<organism evidence="3 4">
    <name type="scientific">Shimia litoralis</name>
    <dbReference type="NCBI Taxonomy" id="420403"/>
    <lineage>
        <taxon>Bacteria</taxon>
        <taxon>Pseudomonadati</taxon>
        <taxon>Pseudomonadota</taxon>
        <taxon>Alphaproteobacteria</taxon>
        <taxon>Rhodobacterales</taxon>
        <taxon>Roseobacteraceae</taxon>
    </lineage>
</organism>
<feature type="region of interest" description="Disordered" evidence="1">
    <location>
        <begin position="1"/>
        <end position="28"/>
    </location>
</feature>
<keyword evidence="3" id="KW-0255">Endonuclease</keyword>
<proteinExistence type="predicted"/>
<dbReference type="Gene3D" id="3.60.10.10">
    <property type="entry name" value="Endonuclease/exonuclease/phosphatase"/>
    <property type="match status" value="1"/>
</dbReference>
<sequence>MGVHTRKPDHAWHGHGARRRNDRRKPSSGLCRVASDASRLVLALSLLIFMVWPAWADTLRVATFDTELSRKGPGLMLRDISRNVPQVDAVATIIAQTAPDIIAIQGVDWDMDRLGLLALRDAISNAGHHFSYVFAHRPNAGLMTPFDLDGNGITGEPRDAQGYGRFSGQGGMAILSRWPIDEHSVQDFSDLLWRDLPNAQMPYVNNAPFPSKEVHAVQRLSSTGHWVVPIHTPHGPISMLTFDATPPVFDGPEDRNGLRNADEITFWAKFMDQEIGRPINTPFVILGNANLDSTKGQGRHHAIRTLLTHPMLQDPMRQTQAHGTDTVDWTDPVPGDMRVDYVLPARSLRVVASGVVWPSQHTHAALSLATIQTASRHRLVWVDLKY</sequence>
<dbReference type="GO" id="GO:0004527">
    <property type="term" value="F:exonuclease activity"/>
    <property type="evidence" value="ECO:0007669"/>
    <property type="project" value="UniProtKB-KW"/>
</dbReference>
<keyword evidence="3" id="KW-0540">Nuclease</keyword>
<evidence type="ECO:0000256" key="1">
    <source>
        <dbReference type="SAM" id="MobiDB-lite"/>
    </source>
</evidence>
<dbReference type="AlphaFoldDB" id="A0A4U7N5K8"/>
<evidence type="ECO:0000313" key="3">
    <source>
        <dbReference type="EMBL" id="TKZ21112.1"/>
    </source>
</evidence>
<dbReference type="GO" id="GO:0004519">
    <property type="term" value="F:endonuclease activity"/>
    <property type="evidence" value="ECO:0007669"/>
    <property type="project" value="UniProtKB-KW"/>
</dbReference>
<accession>A0A4U7N5K8</accession>
<dbReference type="InterPro" id="IPR036691">
    <property type="entry name" value="Endo/exonu/phosph_ase_sf"/>
</dbReference>
<keyword evidence="3" id="KW-0378">Hydrolase</keyword>
<dbReference type="Proteomes" id="UP000306575">
    <property type="component" value="Unassembled WGS sequence"/>
</dbReference>
<dbReference type="EMBL" id="SULI01000007">
    <property type="protein sequence ID" value="TKZ21112.1"/>
    <property type="molecule type" value="Genomic_DNA"/>
</dbReference>
<keyword evidence="3" id="KW-0269">Exonuclease</keyword>
<comment type="caution">
    <text evidence="3">The sequence shown here is derived from an EMBL/GenBank/DDBJ whole genome shotgun (WGS) entry which is preliminary data.</text>
</comment>